<evidence type="ECO:0000256" key="5">
    <source>
        <dbReference type="ARBA" id="ARBA00022741"/>
    </source>
</evidence>
<dbReference type="SUPFAM" id="SSF69012">
    <property type="entry name" value="alpha-ketoacid dehydrogenase kinase, N-terminal domain"/>
    <property type="match status" value="1"/>
</dbReference>
<dbReference type="InterPro" id="IPR005467">
    <property type="entry name" value="His_kinase_dom"/>
</dbReference>
<dbReference type="GO" id="GO:0005759">
    <property type="term" value="C:mitochondrial matrix"/>
    <property type="evidence" value="ECO:0007669"/>
    <property type="project" value="UniProtKB-SubCell"/>
</dbReference>
<dbReference type="EMBL" id="JANBOH010000260">
    <property type="protein sequence ID" value="KAJ1643392.1"/>
    <property type="molecule type" value="Genomic_DNA"/>
</dbReference>
<organism evidence="13 14">
    <name type="scientific">Coemansia asiatica</name>
    <dbReference type="NCBI Taxonomy" id="1052880"/>
    <lineage>
        <taxon>Eukaryota</taxon>
        <taxon>Fungi</taxon>
        <taxon>Fungi incertae sedis</taxon>
        <taxon>Zoopagomycota</taxon>
        <taxon>Kickxellomycotina</taxon>
        <taxon>Kickxellomycetes</taxon>
        <taxon>Kickxellales</taxon>
        <taxon>Kickxellaceae</taxon>
        <taxon>Coemansia</taxon>
    </lineage>
</organism>
<dbReference type="GO" id="GO:0005524">
    <property type="term" value="F:ATP binding"/>
    <property type="evidence" value="ECO:0007669"/>
    <property type="project" value="UniProtKB-UniRule"/>
</dbReference>
<dbReference type="InterPro" id="IPR004358">
    <property type="entry name" value="Sig_transdc_His_kin-like_C"/>
</dbReference>
<evidence type="ECO:0000256" key="9">
    <source>
        <dbReference type="ARBA" id="ARBA00023128"/>
    </source>
</evidence>
<keyword evidence="8" id="KW-0809">Transit peptide</keyword>
<evidence type="ECO:0000256" key="1">
    <source>
        <dbReference type="ARBA" id="ARBA00004305"/>
    </source>
</evidence>
<keyword evidence="5 10" id="KW-0547">Nucleotide-binding</keyword>
<evidence type="ECO:0000256" key="10">
    <source>
        <dbReference type="RuleBase" id="RU366032"/>
    </source>
</evidence>
<keyword evidence="9 10" id="KW-0496">Mitochondrion</keyword>
<accession>A0A9W7XID7</accession>
<evidence type="ECO:0000256" key="7">
    <source>
        <dbReference type="ARBA" id="ARBA00022840"/>
    </source>
</evidence>
<feature type="domain" description="Histidine kinase" evidence="12">
    <location>
        <begin position="339"/>
        <end position="474"/>
    </location>
</feature>
<evidence type="ECO:0000256" key="8">
    <source>
        <dbReference type="ARBA" id="ARBA00022946"/>
    </source>
</evidence>
<dbReference type="Gene3D" id="1.20.140.20">
    <property type="entry name" value="Alpha-ketoacid/pyruvate dehydrogenase kinase, N-terminal domain"/>
    <property type="match status" value="1"/>
</dbReference>
<name>A0A9W7XID7_9FUNG</name>
<dbReference type="AlphaFoldDB" id="A0A9W7XID7"/>
<evidence type="ECO:0000256" key="4">
    <source>
        <dbReference type="ARBA" id="ARBA00022679"/>
    </source>
</evidence>
<dbReference type="Pfam" id="PF02518">
    <property type="entry name" value="HATPase_c"/>
    <property type="match status" value="1"/>
</dbReference>
<evidence type="ECO:0000256" key="2">
    <source>
        <dbReference type="ARBA" id="ARBA00006155"/>
    </source>
</evidence>
<dbReference type="InterPro" id="IPR039028">
    <property type="entry name" value="BCKD/PDK"/>
</dbReference>
<evidence type="ECO:0000256" key="6">
    <source>
        <dbReference type="ARBA" id="ARBA00022777"/>
    </source>
</evidence>
<dbReference type="PRINTS" id="PR00344">
    <property type="entry name" value="BCTRLSENSOR"/>
</dbReference>
<dbReference type="PANTHER" id="PTHR11947:SF20">
    <property type="entry name" value="[3-METHYL-2-OXOBUTANOATE DEHYDROGENASE [LIPOAMIDE]] KINASE, MITOCHONDRIAL"/>
    <property type="match status" value="1"/>
</dbReference>
<gene>
    <name evidence="13" type="ORF">LPJ64_004833</name>
</gene>
<dbReference type="InterPro" id="IPR036784">
    <property type="entry name" value="AK/P_DHK_N_sf"/>
</dbReference>
<evidence type="ECO:0000259" key="12">
    <source>
        <dbReference type="PROSITE" id="PS50109"/>
    </source>
</evidence>
<dbReference type="InterPro" id="IPR003594">
    <property type="entry name" value="HATPase_dom"/>
</dbReference>
<comment type="similarity">
    <text evidence="2 10">Belongs to the PDK/BCKDK protein kinase family.</text>
</comment>
<dbReference type="PROSITE" id="PS50109">
    <property type="entry name" value="HIS_KIN"/>
    <property type="match status" value="1"/>
</dbReference>
<dbReference type="GO" id="GO:0010906">
    <property type="term" value="P:regulation of glucose metabolic process"/>
    <property type="evidence" value="ECO:0007669"/>
    <property type="project" value="TreeGrafter"/>
</dbReference>
<keyword evidence="4 10" id="KW-0808">Transferase</keyword>
<feature type="region of interest" description="Disordered" evidence="11">
    <location>
        <begin position="83"/>
        <end position="111"/>
    </location>
</feature>
<dbReference type="Gene3D" id="3.30.565.10">
    <property type="entry name" value="Histidine kinase-like ATPase, C-terminal domain"/>
    <property type="match status" value="1"/>
</dbReference>
<keyword evidence="6 10" id="KW-0418">Kinase</keyword>
<proteinExistence type="inferred from homology"/>
<reference evidence="13" key="1">
    <citation type="submission" date="2022-07" db="EMBL/GenBank/DDBJ databases">
        <title>Phylogenomic reconstructions and comparative analyses of Kickxellomycotina fungi.</title>
        <authorList>
            <person name="Reynolds N.K."/>
            <person name="Stajich J.E."/>
            <person name="Barry K."/>
            <person name="Grigoriev I.V."/>
            <person name="Crous P."/>
            <person name="Smith M.E."/>
        </authorList>
    </citation>
    <scope>NUCLEOTIDE SEQUENCE</scope>
    <source>
        <strain evidence="13">NBRC 105413</strain>
    </source>
</reference>
<dbReference type="InterPro" id="IPR036890">
    <property type="entry name" value="HATPase_C_sf"/>
</dbReference>
<sequence>MIAASLTKRSYSSSLSSLLLFRKQTAAGFWKWRSLSCNSNHNHNHNHKDAKDIESSNGSSSIAILGSEISYDSLTKKELLTDADASSPAPHRRAMLSQHDQTTSDSDQTEPSFYSENIDRYAALNHQPVTLHSLLHMCEPPLTREGLLANAQYLCRERPVRYAKRVKLFQRLPYIVNLNPHINSVYKIYFANFEESRKFPMVQSTQDQEKFVDMLARQSRVLRDIMPDIARGFYECKSYFGTEERGQFLDQLIKMRIGLRLLTSQYIAQYHQYQATLNGEYDRETENQRFQGIIDNRLHLADMVHLCAQSVQAMCDMTYGEAPDFVIDGQTDVTFRYIPSHLHYILTELLKNAFRATLANHARDTPVFITVSQGSGRVAIRIRDAGGGIPLHIHDRIFDYSFTTVAHRSIDDEPLPGSTDGTLGASSGAQPPIAGLGFGLPMSKVYAEYFGGSLNLISMEGYGCDAFVELPSIEITKTRKIQI</sequence>
<evidence type="ECO:0000256" key="3">
    <source>
        <dbReference type="ARBA" id="ARBA00022553"/>
    </source>
</evidence>
<keyword evidence="7 10" id="KW-0067">ATP-binding</keyword>
<evidence type="ECO:0000313" key="14">
    <source>
        <dbReference type="Proteomes" id="UP001145021"/>
    </source>
</evidence>
<evidence type="ECO:0000256" key="11">
    <source>
        <dbReference type="SAM" id="MobiDB-lite"/>
    </source>
</evidence>
<comment type="subcellular location">
    <subcellularLocation>
        <location evidence="1 10">Mitochondrion matrix</location>
    </subcellularLocation>
</comment>
<feature type="compositionally biased region" description="Polar residues" evidence="11">
    <location>
        <begin position="98"/>
        <end position="111"/>
    </location>
</feature>
<dbReference type="PANTHER" id="PTHR11947">
    <property type="entry name" value="PYRUVATE DEHYDROGENASE KINASE"/>
    <property type="match status" value="1"/>
</dbReference>
<dbReference type="SUPFAM" id="SSF55874">
    <property type="entry name" value="ATPase domain of HSP90 chaperone/DNA topoisomerase II/histidine kinase"/>
    <property type="match status" value="1"/>
</dbReference>
<keyword evidence="3" id="KW-0597">Phosphoprotein</keyword>
<dbReference type="InterPro" id="IPR018955">
    <property type="entry name" value="BCDHK/PDK_N"/>
</dbReference>
<evidence type="ECO:0000313" key="13">
    <source>
        <dbReference type="EMBL" id="KAJ1643392.1"/>
    </source>
</evidence>
<dbReference type="GO" id="GO:0004740">
    <property type="term" value="F:pyruvate dehydrogenase (acetyl-transferring) kinase activity"/>
    <property type="evidence" value="ECO:0007669"/>
    <property type="project" value="TreeGrafter"/>
</dbReference>
<comment type="caution">
    <text evidence="13">The sequence shown here is derived from an EMBL/GenBank/DDBJ whole genome shotgun (WGS) entry which is preliminary data.</text>
</comment>
<dbReference type="Proteomes" id="UP001145021">
    <property type="component" value="Unassembled WGS sequence"/>
</dbReference>
<dbReference type="EC" id="2.7.11.-" evidence="10"/>
<protein>
    <recommendedName>
        <fullName evidence="10">Protein-serine/threonine kinase</fullName>
        <ecNumber evidence="10">2.7.11.-</ecNumber>
    </recommendedName>
</protein>
<dbReference type="Pfam" id="PF10436">
    <property type="entry name" value="BCDHK_Adom3"/>
    <property type="match status" value="1"/>
</dbReference>
<dbReference type="SMART" id="SM00387">
    <property type="entry name" value="HATPase_c"/>
    <property type="match status" value="1"/>
</dbReference>
<keyword evidence="14" id="KW-1185">Reference proteome</keyword>